<evidence type="ECO:0000256" key="1">
    <source>
        <dbReference type="SAM" id="SignalP"/>
    </source>
</evidence>
<dbReference type="AlphaFoldDB" id="U6RPA7"/>
<accession>U6RPA7</accession>
<reference evidence="2 3" key="1">
    <citation type="submission" date="2013-04" db="EMBL/GenBank/DDBJ databases">
        <title>The Genome Sequence of Bacteroides massiliensis DSM 17679.</title>
        <authorList>
            <consortium name="The Broad Institute Genomics Platform"/>
            <person name="Earl A."/>
            <person name="Ward D."/>
            <person name="Feldgarden M."/>
            <person name="Gevers D."/>
            <person name="Martens E."/>
            <person name="Fenner L."/>
            <person name="Roux V."/>
            <person name="Mallet M.N."/>
            <person name="Raoult D."/>
            <person name="Walker B."/>
            <person name="Young S."/>
            <person name="Zeng Q."/>
            <person name="Gargeya S."/>
            <person name="Fitzgerald M."/>
            <person name="Haas B."/>
            <person name="Abouelleil A."/>
            <person name="Allen A.W."/>
            <person name="Alvarado L."/>
            <person name="Arachchi H.M."/>
            <person name="Berlin A.M."/>
            <person name="Chapman S.B."/>
            <person name="Gainer-Dewar J."/>
            <person name="Goldberg J."/>
            <person name="Griggs A."/>
            <person name="Gujja S."/>
            <person name="Hansen M."/>
            <person name="Howarth C."/>
            <person name="Imamovic A."/>
            <person name="Ireland A."/>
            <person name="Larimer J."/>
            <person name="McCowan C."/>
            <person name="Murphy C."/>
            <person name="Pearson M."/>
            <person name="Poon T.W."/>
            <person name="Priest M."/>
            <person name="Roberts A."/>
            <person name="Saif S."/>
            <person name="Shea T."/>
            <person name="Sisk P."/>
            <person name="Sykes S."/>
            <person name="Wortman J."/>
            <person name="Nusbaum C."/>
            <person name="Birren B."/>
        </authorList>
    </citation>
    <scope>NUCLEOTIDE SEQUENCE [LARGE SCALE GENOMIC DNA]</scope>
    <source>
        <strain evidence="3">B84634 / Timone 84634 / DSM 17679 / JCM 13223</strain>
    </source>
</reference>
<dbReference type="PATRIC" id="fig|1121098.3.peg.694"/>
<keyword evidence="3" id="KW-1185">Reference proteome</keyword>
<feature type="chain" id="PRO_5004676917" description="Lipoprotein" evidence="1">
    <location>
        <begin position="24"/>
        <end position="214"/>
    </location>
</feature>
<dbReference type="STRING" id="1121098.HMPREF1534_00678"/>
<sequence>MKHNGLISAIACCACTLAMFMTSCTKKVYVPAQNTTVSAPTTPRLPNGEVELTTFCIDDAYDKPGEYMAGLGIAEDRPDRARAITDANRVAIADIASRYVGMIKNAIEDYSKDTNVPSSKKMYESSLEGGAKAIGTKVIDKYANAVCRKFTQSATGGYVGYVAVHVLLEDAKKGLAEELEVRKVDYDKKKFFEKMDKELAASAAKQKEEVDAMK</sequence>
<dbReference type="GeneID" id="60063271"/>
<protein>
    <recommendedName>
        <fullName evidence="4">Lipoprotein</fullName>
    </recommendedName>
</protein>
<proteinExistence type="predicted"/>
<gene>
    <name evidence="2" type="ORF">HMPREF1534_00678</name>
</gene>
<organism evidence="2 3">
    <name type="scientific">Phocaeicola massiliensis B84634 = Timone 84634 = DSM 17679 = JCM 13223</name>
    <dbReference type="NCBI Taxonomy" id="1121098"/>
    <lineage>
        <taxon>Bacteria</taxon>
        <taxon>Pseudomonadati</taxon>
        <taxon>Bacteroidota</taxon>
        <taxon>Bacteroidia</taxon>
        <taxon>Bacteroidales</taxon>
        <taxon>Bacteroidaceae</taxon>
        <taxon>Phocaeicola</taxon>
    </lineage>
</organism>
<dbReference type="OrthoDB" id="9879282at2"/>
<dbReference type="Proteomes" id="UP000017831">
    <property type="component" value="Unassembled WGS sequence"/>
</dbReference>
<dbReference type="RefSeq" id="WP_005937100.1">
    <property type="nucleotide sequence ID" value="NZ_KB890333.1"/>
</dbReference>
<name>U6RPA7_9BACT</name>
<evidence type="ECO:0000313" key="2">
    <source>
        <dbReference type="EMBL" id="EOA57616.1"/>
    </source>
</evidence>
<dbReference type="HOGENOM" id="CLU_1286641_0_0_10"/>
<dbReference type="PROSITE" id="PS51257">
    <property type="entry name" value="PROKAR_LIPOPROTEIN"/>
    <property type="match status" value="1"/>
</dbReference>
<dbReference type="EMBL" id="AQHY01000008">
    <property type="protein sequence ID" value="EOA57616.1"/>
    <property type="molecule type" value="Genomic_DNA"/>
</dbReference>
<keyword evidence="1" id="KW-0732">Signal</keyword>
<feature type="signal peptide" evidence="1">
    <location>
        <begin position="1"/>
        <end position="23"/>
    </location>
</feature>
<evidence type="ECO:0000313" key="3">
    <source>
        <dbReference type="Proteomes" id="UP000017831"/>
    </source>
</evidence>
<comment type="caution">
    <text evidence="2">The sequence shown here is derived from an EMBL/GenBank/DDBJ whole genome shotgun (WGS) entry which is preliminary data.</text>
</comment>
<evidence type="ECO:0008006" key="4">
    <source>
        <dbReference type="Google" id="ProtNLM"/>
    </source>
</evidence>